<dbReference type="InterPro" id="IPR006539">
    <property type="entry name" value="P-type_ATPase_IV"/>
</dbReference>
<evidence type="ECO:0000256" key="18">
    <source>
        <dbReference type="SAM" id="MobiDB-lite"/>
    </source>
</evidence>
<dbReference type="GeneID" id="37269678"/>
<dbReference type="SUPFAM" id="SSF81665">
    <property type="entry name" value="Calcium ATPase, transmembrane domain M"/>
    <property type="match status" value="1"/>
</dbReference>
<evidence type="ECO:0000256" key="11">
    <source>
        <dbReference type="ARBA" id="ARBA00023136"/>
    </source>
</evidence>
<evidence type="ECO:0000313" key="22">
    <source>
        <dbReference type="Proteomes" id="UP000245946"/>
    </source>
</evidence>
<keyword evidence="5 16" id="KW-0479">Metal-binding</keyword>
<feature type="domain" description="P-type ATPase N-terminal" evidence="19">
    <location>
        <begin position="76"/>
        <end position="130"/>
    </location>
</feature>
<reference evidence="21 22" key="1">
    <citation type="journal article" date="2018" name="Mol. Biol. Evol.">
        <title>Broad Genomic Sampling Reveals a Smut Pathogenic Ancestry of the Fungal Clade Ustilaginomycotina.</title>
        <authorList>
            <person name="Kijpornyongpan T."/>
            <person name="Mondo S.J."/>
            <person name="Barry K."/>
            <person name="Sandor L."/>
            <person name="Lee J."/>
            <person name="Lipzen A."/>
            <person name="Pangilinan J."/>
            <person name="LaButti K."/>
            <person name="Hainaut M."/>
            <person name="Henrissat B."/>
            <person name="Grigoriev I.V."/>
            <person name="Spatafora J.W."/>
            <person name="Aime M.C."/>
        </authorList>
    </citation>
    <scope>NUCLEOTIDE SEQUENCE [LARGE SCALE GENOMIC DNA]</scope>
    <source>
        <strain evidence="21 22">MCA 4186</strain>
    </source>
</reference>
<dbReference type="Gene3D" id="3.40.1110.10">
    <property type="entry name" value="Calcium-transporting ATPase, cytoplasmic domain N"/>
    <property type="match status" value="1"/>
</dbReference>
<evidence type="ECO:0000256" key="13">
    <source>
        <dbReference type="ARBA" id="ARBA00049128"/>
    </source>
</evidence>
<dbReference type="FunFam" id="3.40.50.1000:FF:000001">
    <property type="entry name" value="Phospholipid-transporting ATPase IC"/>
    <property type="match status" value="1"/>
</dbReference>
<dbReference type="SUPFAM" id="SSF81660">
    <property type="entry name" value="Metal cation-transporting ATPase, ATP-binding domain N"/>
    <property type="match status" value="1"/>
</dbReference>
<name>A0A316ZB79_9BASI</name>
<dbReference type="FunFam" id="3.40.1110.10:FF:000087">
    <property type="entry name" value="Phospholipid-transporting ATPase"/>
    <property type="match status" value="1"/>
</dbReference>
<dbReference type="GO" id="GO:0005524">
    <property type="term" value="F:ATP binding"/>
    <property type="evidence" value="ECO:0007669"/>
    <property type="project" value="UniProtKB-UniRule"/>
</dbReference>
<gene>
    <name evidence="21" type="ORF">FA09DRAFT_329328</name>
</gene>
<dbReference type="Pfam" id="PF16212">
    <property type="entry name" value="PhoLip_ATPase_C"/>
    <property type="match status" value="1"/>
</dbReference>
<comment type="cofactor">
    <cofactor evidence="16">
        <name>Mg(2+)</name>
        <dbReference type="ChEBI" id="CHEBI:18420"/>
    </cofactor>
</comment>
<evidence type="ECO:0000256" key="5">
    <source>
        <dbReference type="ARBA" id="ARBA00022723"/>
    </source>
</evidence>
<feature type="active site" description="4-aspartylphosphate intermediate" evidence="14">
    <location>
        <position position="1082"/>
    </location>
</feature>
<dbReference type="InterPro" id="IPR023299">
    <property type="entry name" value="ATPase_P-typ_cyto_dom_N"/>
</dbReference>
<feature type="compositionally biased region" description="Polar residues" evidence="18">
    <location>
        <begin position="1430"/>
        <end position="1441"/>
    </location>
</feature>
<feature type="region of interest" description="Disordered" evidence="18">
    <location>
        <begin position="212"/>
        <end position="300"/>
    </location>
</feature>
<keyword evidence="22" id="KW-1185">Reference proteome</keyword>
<dbReference type="SFLD" id="SFLDS00003">
    <property type="entry name" value="Haloacid_Dehalogenase"/>
    <property type="match status" value="1"/>
</dbReference>
<keyword evidence="7 15" id="KW-0067">ATP-binding</keyword>
<dbReference type="EC" id="7.6.2.1" evidence="17"/>
<dbReference type="NCBIfam" id="TIGR01652">
    <property type="entry name" value="ATPase-Plipid"/>
    <property type="match status" value="1"/>
</dbReference>
<evidence type="ECO:0000259" key="20">
    <source>
        <dbReference type="Pfam" id="PF16212"/>
    </source>
</evidence>
<dbReference type="NCBIfam" id="TIGR01494">
    <property type="entry name" value="ATPase_P-type"/>
    <property type="match status" value="1"/>
</dbReference>
<dbReference type="RefSeq" id="XP_025599120.1">
    <property type="nucleotide sequence ID" value="XM_025742134.1"/>
</dbReference>
<comment type="subcellular location">
    <subcellularLocation>
        <location evidence="1 17">Membrane</location>
        <topology evidence="1 17">Multi-pass membrane protein</topology>
    </subcellularLocation>
</comment>
<keyword evidence="6 15" id="KW-0547">Nucleotide-binding</keyword>
<comment type="similarity">
    <text evidence="2 17">Belongs to the cation transport ATPase (P-type) (TC 3.A.3) family. Type IV subfamily.</text>
</comment>
<sequence length="1542" mass="172718">MVVSKKKVASPPLKRSEPKGLAKIWATLRAIQLDPSVAFQKKRPPPCPRSVYFNEPLPAEAFDKKGKPLQGKNGTHNWTYAANQVLTAKYTIFNFIFKNLLEQFRRVANLFFLLLVILQFFPKFATINPGLAMLPLIAVLGITAIKDGYEDVKRHQSDRAINRQRVRVLRGGGWTNPNVMEPKARSFSSTFRAIYDQYLGGKRRQSKHIAGELPANIDGPTGQVPQPAPVDAPGGGSAPQPLEGAADSSADLNGQPAGHGLNRGMTSTSSLGLSGSHGIRRQASGVSQFSTEYETDPEGRVRHRGRLLSEEETSRFYAKKAARWKKTIWEDLAVGDFVLLKNNEAIPADIVVCATSEEEDSCFIETKNLDGETNLKSRHAVPELAQTLRTAQDCSRALIRVDGEPLDTNMYRLNASVVLGDRFDRDGQPLRCPVTLNQCLLRGCNLRNTAWVIGLVLMTGADTKIIANSGNTPSKRGKVEKQMNPMVYVNLLILAAMAVGCAIADARIEHYYFDRAAYWEYLAIFGDDNPDINGLVTFGNALITFQNIVPISLYISIEVVRTVQAYLIFDDYDIFYEKTMRRTTARSWNLSDDLGQIKYIFSDKTGTLTQNLMIFRELAVGGIAYHGDSPSASSDELGEKERNEYKAGASSESGSSDNKHDPQRKRVKPSNEDVAPFSDARLKAALRNPEDEHAKLQGWFWRCLALCHTVLSSENKETGMLEYKAQSPDEQALVQAAAEVGFTFCGKDRNTLRIQTPWSTEYEQYELLTVLEFTSARKRMSVILRRHSDDQIILFSKGADSVIFERSAAGQEQLKAETDEALEEFANKGLRTLCLGCREVESKYYEEWAHRYHEASVSLEAREERMEVLASELERELTLLGATAIEDRLQEGVPETIADLKRAGINVWVATGDKLETAIAIGYSTMLLSKDMNLIVVRGGEYGQPNSAYNQLRTAVERFFGGHEALERMEHQPPDEDLEEGRPSQSGHRPSAQARRSTASAASLVGEDNGERSGGFALVIDGAALGHALSEDFSKDLLLDISTQCKAVICCRVSPLQKALIVRLIKDGLGVMTLAIGDGANDVSMIQAAHVGIGIAGEEGLQAVNSSDYAIAQFRFLKRLLLVHGHWSYYRNSTMILNFFYKQIISIGYLFWFQIYCAWSTTQAIDYVYLLFWNAFWTVALVIAIGIFDRPISDRVLMEVPELYRRSREGRYFGLRPFLWFMLDGLYQATVLYFFLCYTYDTTTARSDGYDIQLYEWTTTMAIASVMAANLWTAMWANAWTWWLFAGFWLGPVLIFVFAPIYAAFSPNTIWTYSYGNNSFLYPSAAFWFGGILCVWLCVAPRLLLRHVRETYYPRDLNILRWVDKQDPHHDYIHDPAMPAARAAREYGVALPAAAHHGDEAMRSQTRSSDGHALMPPDRESAFAMHALQPTASRASSTQHDMLTGESRPVRGYSFAGEDESANQARRSRRRLSLKQRLMPASMLRRAEQKRMSTIAAREEEAEADEADEARRRNSVLAGPGVEEDDDDDDEERERAAQQPAR</sequence>
<evidence type="ECO:0000256" key="12">
    <source>
        <dbReference type="ARBA" id="ARBA00034036"/>
    </source>
</evidence>
<evidence type="ECO:0000256" key="4">
    <source>
        <dbReference type="ARBA" id="ARBA00022692"/>
    </source>
</evidence>
<dbReference type="SUPFAM" id="SSF56784">
    <property type="entry name" value="HAD-like"/>
    <property type="match status" value="1"/>
</dbReference>
<evidence type="ECO:0000256" key="9">
    <source>
        <dbReference type="ARBA" id="ARBA00022967"/>
    </source>
</evidence>
<feature type="transmembrane region" description="Helical" evidence="17">
    <location>
        <begin position="1325"/>
        <end position="1345"/>
    </location>
</feature>
<keyword evidence="3" id="KW-0597">Phosphoprotein</keyword>
<feature type="compositionally biased region" description="Low complexity" evidence="18">
    <location>
        <begin position="989"/>
        <end position="1003"/>
    </location>
</feature>
<keyword evidence="10 17" id="KW-1133">Transmembrane helix</keyword>
<comment type="catalytic activity">
    <reaction evidence="12 17">
        <text>ATP + H2O + phospholipidSide 1 = ADP + phosphate + phospholipidSide 2.</text>
        <dbReference type="EC" id="7.6.2.1"/>
    </reaction>
</comment>
<dbReference type="InterPro" id="IPR023298">
    <property type="entry name" value="ATPase_P-typ_TM_dom_sf"/>
</dbReference>
<evidence type="ECO:0000313" key="21">
    <source>
        <dbReference type="EMBL" id="PWN98841.1"/>
    </source>
</evidence>
<keyword evidence="11 17" id="KW-0472">Membrane</keyword>
<dbReference type="STRING" id="58919.A0A316ZB79"/>
<dbReference type="InterPro" id="IPR032631">
    <property type="entry name" value="P-type_ATPase_N"/>
</dbReference>
<evidence type="ECO:0000256" key="1">
    <source>
        <dbReference type="ARBA" id="ARBA00004141"/>
    </source>
</evidence>
<feature type="domain" description="P-type ATPase C-terminal" evidence="20">
    <location>
        <begin position="1104"/>
        <end position="1354"/>
    </location>
</feature>
<feature type="compositionally biased region" description="Low complexity" evidence="18">
    <location>
        <begin position="266"/>
        <end position="276"/>
    </location>
</feature>
<organism evidence="21 22">
    <name type="scientific">Tilletiopsis washingtonensis</name>
    <dbReference type="NCBI Taxonomy" id="58919"/>
    <lineage>
        <taxon>Eukaryota</taxon>
        <taxon>Fungi</taxon>
        <taxon>Dikarya</taxon>
        <taxon>Basidiomycota</taxon>
        <taxon>Ustilaginomycotina</taxon>
        <taxon>Exobasidiomycetes</taxon>
        <taxon>Entylomatales</taxon>
        <taxon>Entylomatales incertae sedis</taxon>
        <taxon>Tilletiopsis</taxon>
    </lineage>
</organism>
<evidence type="ECO:0000256" key="16">
    <source>
        <dbReference type="PIRSR" id="PIRSR606539-3"/>
    </source>
</evidence>
<keyword evidence="9 17" id="KW-1278">Translocase</keyword>
<feature type="transmembrane region" description="Helical" evidence="17">
    <location>
        <begin position="107"/>
        <end position="125"/>
    </location>
</feature>
<feature type="region of interest" description="Disordered" evidence="18">
    <location>
        <begin position="629"/>
        <end position="674"/>
    </location>
</feature>
<dbReference type="InterPro" id="IPR018303">
    <property type="entry name" value="ATPase_P-typ_P_site"/>
</dbReference>
<feature type="binding site" evidence="15">
    <location>
        <position position="1082"/>
    </location>
    <ligand>
        <name>ATP</name>
        <dbReference type="ChEBI" id="CHEBI:30616"/>
    </ligand>
</feature>
<dbReference type="GO" id="GO:0000287">
    <property type="term" value="F:magnesium ion binding"/>
    <property type="evidence" value="ECO:0007669"/>
    <property type="project" value="UniProtKB-UniRule"/>
</dbReference>
<feature type="transmembrane region" description="Helical" evidence="17">
    <location>
        <begin position="1255"/>
        <end position="1275"/>
    </location>
</feature>
<keyword evidence="4 17" id="KW-0812">Transmembrane</keyword>
<evidence type="ECO:0000256" key="17">
    <source>
        <dbReference type="RuleBase" id="RU362033"/>
    </source>
</evidence>
<dbReference type="PROSITE" id="PS00154">
    <property type="entry name" value="ATPASE_E1_E2"/>
    <property type="match status" value="1"/>
</dbReference>
<dbReference type="Gene3D" id="3.40.50.1000">
    <property type="entry name" value="HAD superfamily/HAD-like"/>
    <property type="match status" value="1"/>
</dbReference>
<dbReference type="InterPro" id="IPR001757">
    <property type="entry name" value="P_typ_ATPase"/>
</dbReference>
<evidence type="ECO:0000256" key="8">
    <source>
        <dbReference type="ARBA" id="ARBA00022842"/>
    </source>
</evidence>
<dbReference type="GO" id="GO:0005886">
    <property type="term" value="C:plasma membrane"/>
    <property type="evidence" value="ECO:0007669"/>
    <property type="project" value="TreeGrafter"/>
</dbReference>
<feature type="region of interest" description="Disordered" evidence="18">
    <location>
        <begin position="1396"/>
        <end position="1417"/>
    </location>
</feature>
<proteinExistence type="inferred from homology"/>
<dbReference type="SUPFAM" id="SSF81653">
    <property type="entry name" value="Calcium ATPase, transduction domain A"/>
    <property type="match status" value="1"/>
</dbReference>
<dbReference type="Proteomes" id="UP000245946">
    <property type="component" value="Unassembled WGS sequence"/>
</dbReference>
<dbReference type="OrthoDB" id="377733at2759"/>
<feature type="transmembrane region" description="Helical" evidence="17">
    <location>
        <begin position="1167"/>
        <end position="1188"/>
    </location>
</feature>
<comment type="catalytic activity">
    <reaction evidence="13">
        <text>a 1,2-diacyl-sn-glycero-3-phosphoethanolamine(out) + ATP + H2O = a 1,2-diacyl-sn-glycero-3-phosphoethanolamine(in) + ADP + phosphate + H(+)</text>
        <dbReference type="Rhea" id="RHEA:66132"/>
        <dbReference type="ChEBI" id="CHEBI:15377"/>
        <dbReference type="ChEBI" id="CHEBI:15378"/>
        <dbReference type="ChEBI" id="CHEBI:30616"/>
        <dbReference type="ChEBI" id="CHEBI:43474"/>
        <dbReference type="ChEBI" id="CHEBI:64612"/>
        <dbReference type="ChEBI" id="CHEBI:456216"/>
    </reaction>
    <physiologicalReaction direction="left-to-right" evidence="13">
        <dbReference type="Rhea" id="RHEA:66133"/>
    </physiologicalReaction>
</comment>
<feature type="transmembrane region" description="Helical" evidence="17">
    <location>
        <begin position="131"/>
        <end position="149"/>
    </location>
</feature>
<dbReference type="Gene3D" id="2.70.150.10">
    <property type="entry name" value="Calcium-transporting ATPase, cytoplasmic transduction domain A"/>
    <property type="match status" value="1"/>
</dbReference>
<feature type="transmembrane region" description="Helical" evidence="17">
    <location>
        <begin position="487"/>
        <end position="506"/>
    </location>
</feature>
<dbReference type="EMBL" id="KZ819290">
    <property type="protein sequence ID" value="PWN98841.1"/>
    <property type="molecule type" value="Genomic_DNA"/>
</dbReference>
<dbReference type="InterPro" id="IPR023214">
    <property type="entry name" value="HAD_sf"/>
</dbReference>
<keyword evidence="8 16" id="KW-0460">Magnesium</keyword>
<evidence type="ECO:0000259" key="19">
    <source>
        <dbReference type="Pfam" id="PF16209"/>
    </source>
</evidence>
<dbReference type="Pfam" id="PF16209">
    <property type="entry name" value="PhoLip_ATPase_N"/>
    <property type="match status" value="1"/>
</dbReference>
<dbReference type="InterPro" id="IPR044492">
    <property type="entry name" value="P_typ_ATPase_HD_dom"/>
</dbReference>
<dbReference type="InterPro" id="IPR036412">
    <property type="entry name" value="HAD-like_sf"/>
</dbReference>
<dbReference type="SFLD" id="SFLDF00027">
    <property type="entry name" value="p-type_atpase"/>
    <property type="match status" value="1"/>
</dbReference>
<evidence type="ECO:0000256" key="7">
    <source>
        <dbReference type="ARBA" id="ARBA00022840"/>
    </source>
</evidence>
<evidence type="ECO:0000256" key="6">
    <source>
        <dbReference type="ARBA" id="ARBA00022741"/>
    </source>
</evidence>
<feature type="binding site" evidence="16">
    <location>
        <position position="1082"/>
    </location>
    <ligand>
        <name>Mg(2+)</name>
        <dbReference type="ChEBI" id="CHEBI:18420"/>
    </ligand>
</feature>
<feature type="transmembrane region" description="Helical" evidence="17">
    <location>
        <begin position="1213"/>
        <end position="1235"/>
    </location>
</feature>
<feature type="region of interest" description="Disordered" evidence="18">
    <location>
        <begin position="970"/>
        <end position="1007"/>
    </location>
</feature>
<protein>
    <recommendedName>
        <fullName evidence="17">Phospholipid-transporting ATPase</fullName>
        <ecNumber evidence="17">7.6.2.1</ecNumber>
    </recommendedName>
</protein>
<accession>A0A316ZB79</accession>
<dbReference type="PANTHER" id="PTHR24092:SF153">
    <property type="entry name" value="PHOSPHOLIPID-TRANSPORTING ATPASE"/>
    <property type="match status" value="1"/>
</dbReference>
<dbReference type="InterPro" id="IPR008250">
    <property type="entry name" value="ATPase_P-typ_transduc_dom_A_sf"/>
</dbReference>
<dbReference type="PRINTS" id="PR00119">
    <property type="entry name" value="CATATPASE"/>
</dbReference>
<dbReference type="GO" id="GO:0016887">
    <property type="term" value="F:ATP hydrolysis activity"/>
    <property type="evidence" value="ECO:0007669"/>
    <property type="project" value="InterPro"/>
</dbReference>
<evidence type="ECO:0000256" key="14">
    <source>
        <dbReference type="PIRSR" id="PIRSR606539-1"/>
    </source>
</evidence>
<dbReference type="SFLD" id="SFLDG00002">
    <property type="entry name" value="C1.7:_P-type_atpase_like"/>
    <property type="match status" value="1"/>
</dbReference>
<dbReference type="GO" id="GO:0140326">
    <property type="term" value="F:ATPase-coupled intramembrane lipid transporter activity"/>
    <property type="evidence" value="ECO:0007669"/>
    <property type="project" value="UniProtKB-EC"/>
</dbReference>
<feature type="region of interest" description="Disordered" evidence="18">
    <location>
        <begin position="1430"/>
        <end position="1542"/>
    </location>
</feature>
<dbReference type="GO" id="GO:0045332">
    <property type="term" value="P:phospholipid translocation"/>
    <property type="evidence" value="ECO:0007669"/>
    <property type="project" value="TreeGrafter"/>
</dbReference>
<feature type="compositionally biased region" description="Acidic residues" evidence="18">
    <location>
        <begin position="1522"/>
        <end position="1532"/>
    </location>
</feature>
<evidence type="ECO:0000256" key="2">
    <source>
        <dbReference type="ARBA" id="ARBA00008109"/>
    </source>
</evidence>
<dbReference type="PANTHER" id="PTHR24092">
    <property type="entry name" value="PROBABLE PHOSPHOLIPID-TRANSPORTING ATPASE"/>
    <property type="match status" value="1"/>
</dbReference>
<evidence type="ECO:0000256" key="3">
    <source>
        <dbReference type="ARBA" id="ARBA00022553"/>
    </source>
</evidence>
<dbReference type="InterPro" id="IPR032630">
    <property type="entry name" value="P_typ_ATPase_c"/>
</dbReference>
<feature type="transmembrane region" description="Helical" evidence="17">
    <location>
        <begin position="1282"/>
        <end position="1305"/>
    </location>
</feature>
<dbReference type="Pfam" id="PF13246">
    <property type="entry name" value="Cation_ATPase"/>
    <property type="match status" value="1"/>
</dbReference>
<feature type="transmembrane region" description="Helical" evidence="17">
    <location>
        <begin position="1139"/>
        <end position="1161"/>
    </location>
</feature>
<evidence type="ECO:0000256" key="15">
    <source>
        <dbReference type="PIRSR" id="PIRSR606539-2"/>
    </source>
</evidence>
<evidence type="ECO:0000256" key="10">
    <source>
        <dbReference type="ARBA" id="ARBA00022989"/>
    </source>
</evidence>